<feature type="short sequence motif" description="Meso-diaminopimelate recognition motif" evidence="7">
    <location>
        <begin position="404"/>
        <end position="407"/>
    </location>
</feature>
<feature type="modified residue" description="N6-carboxylysine" evidence="7">
    <location>
        <position position="221"/>
    </location>
</feature>
<feature type="binding site" evidence="7">
    <location>
        <position position="187"/>
    </location>
    <ligand>
        <name>UDP-N-acetyl-alpha-D-muramoyl-L-alanyl-D-glutamate</name>
        <dbReference type="ChEBI" id="CHEBI:83900"/>
    </ligand>
</feature>
<accession>A0A7K3WMU0</accession>
<dbReference type="InterPro" id="IPR035911">
    <property type="entry name" value="MurE/MurF_N"/>
</dbReference>
<dbReference type="GO" id="GO:0009252">
    <property type="term" value="P:peptidoglycan biosynthetic process"/>
    <property type="evidence" value="ECO:0007669"/>
    <property type="project" value="UniProtKB-UniRule"/>
</dbReference>
<keyword evidence="3 7" id="KW-0133">Cell shape</keyword>
<keyword evidence="7" id="KW-0460">Magnesium</keyword>
<comment type="subcellular location">
    <subcellularLocation>
        <location evidence="7 8">Cytoplasm</location>
    </subcellularLocation>
</comment>
<dbReference type="GO" id="GO:0071555">
    <property type="term" value="P:cell wall organization"/>
    <property type="evidence" value="ECO:0007669"/>
    <property type="project" value="UniProtKB-KW"/>
</dbReference>
<feature type="binding site" evidence="7">
    <location>
        <begin position="154"/>
        <end position="155"/>
    </location>
    <ligand>
        <name>UDP-N-acetyl-alpha-D-muramoyl-L-alanyl-D-glutamate</name>
        <dbReference type="ChEBI" id="CHEBI:83900"/>
    </ligand>
</feature>
<dbReference type="Pfam" id="PF01225">
    <property type="entry name" value="Mur_ligase"/>
    <property type="match status" value="1"/>
</dbReference>
<dbReference type="GO" id="GO:0000287">
    <property type="term" value="F:magnesium ion binding"/>
    <property type="evidence" value="ECO:0007669"/>
    <property type="project" value="UniProtKB-UniRule"/>
</dbReference>
<comment type="cofactor">
    <cofactor evidence="7">
        <name>Mg(2+)</name>
        <dbReference type="ChEBI" id="CHEBI:18420"/>
    </cofactor>
</comment>
<feature type="binding site" evidence="7">
    <location>
        <begin position="404"/>
        <end position="407"/>
    </location>
    <ligand>
        <name>meso-2,6-diaminopimelate</name>
        <dbReference type="ChEBI" id="CHEBI:57791"/>
    </ligand>
</feature>
<dbReference type="GO" id="GO:0008765">
    <property type="term" value="F:UDP-N-acetylmuramoylalanyl-D-glutamate-2,6-diaminopimelate ligase activity"/>
    <property type="evidence" value="ECO:0007669"/>
    <property type="project" value="UniProtKB-UniRule"/>
</dbReference>
<evidence type="ECO:0000256" key="3">
    <source>
        <dbReference type="ARBA" id="ARBA00022960"/>
    </source>
</evidence>
<evidence type="ECO:0000256" key="5">
    <source>
        <dbReference type="ARBA" id="ARBA00023306"/>
    </source>
</evidence>
<evidence type="ECO:0000313" key="12">
    <source>
        <dbReference type="EMBL" id="NEN22973.1"/>
    </source>
</evidence>
<feature type="domain" description="Mur ligase N-terminal catalytic" evidence="9">
    <location>
        <begin position="24"/>
        <end position="98"/>
    </location>
</feature>
<feature type="binding site" evidence="7">
    <location>
        <begin position="112"/>
        <end position="118"/>
    </location>
    <ligand>
        <name>ATP</name>
        <dbReference type="ChEBI" id="CHEBI:30616"/>
    </ligand>
</feature>
<feature type="binding site" evidence="7">
    <location>
        <position position="181"/>
    </location>
    <ligand>
        <name>UDP-N-acetyl-alpha-D-muramoyl-L-alanyl-D-glutamate</name>
        <dbReference type="ChEBI" id="CHEBI:83900"/>
    </ligand>
</feature>
<dbReference type="GO" id="GO:0005524">
    <property type="term" value="F:ATP binding"/>
    <property type="evidence" value="ECO:0007669"/>
    <property type="project" value="UniProtKB-UniRule"/>
</dbReference>
<dbReference type="GO" id="GO:0005737">
    <property type="term" value="C:cytoplasm"/>
    <property type="evidence" value="ECO:0007669"/>
    <property type="project" value="UniProtKB-SubCell"/>
</dbReference>
<dbReference type="InterPro" id="IPR005761">
    <property type="entry name" value="UDP-N-AcMur-Glu-dNH2Pim_ligase"/>
</dbReference>
<keyword evidence="5 7" id="KW-0131">Cell cycle</keyword>
<keyword evidence="7 12" id="KW-0436">Ligase</keyword>
<feature type="domain" description="Mur ligase C-terminal" evidence="10">
    <location>
        <begin position="329"/>
        <end position="459"/>
    </location>
</feature>
<protein>
    <recommendedName>
        <fullName evidence="7">UDP-N-acetylmuramoyl-L-alanyl-D-glutamate--2,6-diaminopimelate ligase</fullName>
        <ecNumber evidence="7">6.3.2.13</ecNumber>
    </recommendedName>
    <alternativeName>
        <fullName evidence="7">Meso-A2pm-adding enzyme</fullName>
    </alternativeName>
    <alternativeName>
        <fullName evidence="7">Meso-diaminopimelate-adding enzyme</fullName>
    </alternativeName>
    <alternativeName>
        <fullName evidence="7">UDP-MurNAc-L-Ala-D-Glu:meso-diaminopimelate ligase</fullName>
    </alternativeName>
    <alternativeName>
        <fullName evidence="7">UDP-MurNAc-tripeptide synthetase</fullName>
    </alternativeName>
    <alternativeName>
        <fullName evidence="7">UDP-N-acetylmuramyl-tripeptide synthetase</fullName>
    </alternativeName>
</protein>
<dbReference type="InterPro" id="IPR036615">
    <property type="entry name" value="Mur_ligase_C_dom_sf"/>
</dbReference>
<dbReference type="SUPFAM" id="SSF53244">
    <property type="entry name" value="MurD-like peptide ligases, peptide-binding domain"/>
    <property type="match status" value="1"/>
</dbReference>
<dbReference type="RefSeq" id="WP_163283731.1">
    <property type="nucleotide sequence ID" value="NZ_JAAGVY010000007.1"/>
</dbReference>
<evidence type="ECO:0000256" key="6">
    <source>
        <dbReference type="ARBA" id="ARBA00023316"/>
    </source>
</evidence>
<comment type="PTM">
    <text evidence="7">Carboxylation is probably crucial for Mg(2+) binding and, consequently, for the gamma-phosphate positioning of ATP.</text>
</comment>
<name>A0A7K3WMU0_9FLAO</name>
<dbReference type="NCBIfam" id="NF001126">
    <property type="entry name" value="PRK00139.1-4"/>
    <property type="match status" value="1"/>
</dbReference>
<reference evidence="12 13" key="1">
    <citation type="submission" date="2020-02" db="EMBL/GenBank/DDBJ databases">
        <title>Out from the shadows clarifying the taxonomy of the family Cryomorphaceae and related taxa by utilizing the GTDB taxonomic framework.</title>
        <authorList>
            <person name="Bowman J.P."/>
        </authorList>
    </citation>
    <scope>NUCLEOTIDE SEQUENCE [LARGE SCALE GENOMIC DNA]</scope>
    <source>
        <strain evidence="12 13">QSSC 1-22</strain>
    </source>
</reference>
<keyword evidence="2 7" id="KW-0132">Cell division</keyword>
<feature type="domain" description="Mur ligase central" evidence="11">
    <location>
        <begin position="110"/>
        <end position="306"/>
    </location>
</feature>
<dbReference type="InterPro" id="IPR013221">
    <property type="entry name" value="Mur_ligase_cen"/>
</dbReference>
<dbReference type="Gene3D" id="3.40.1190.10">
    <property type="entry name" value="Mur-like, catalytic domain"/>
    <property type="match status" value="1"/>
</dbReference>
<feature type="binding site" evidence="7">
    <location>
        <position position="31"/>
    </location>
    <ligand>
        <name>UDP-N-acetyl-alpha-D-muramoyl-L-alanyl-D-glutamate</name>
        <dbReference type="ChEBI" id="CHEBI:83900"/>
    </ligand>
</feature>
<comment type="function">
    <text evidence="7">Catalyzes the addition of meso-diaminopimelic acid to the nucleotide precursor UDP-N-acetylmuramoyl-L-alanyl-D-glutamate (UMAG) in the biosynthesis of bacterial cell-wall peptidoglycan.</text>
</comment>
<keyword evidence="7" id="KW-0963">Cytoplasm</keyword>
<evidence type="ECO:0000256" key="4">
    <source>
        <dbReference type="ARBA" id="ARBA00022984"/>
    </source>
</evidence>
<feature type="binding site" evidence="7">
    <location>
        <position position="189"/>
    </location>
    <ligand>
        <name>UDP-N-acetyl-alpha-D-muramoyl-L-alanyl-D-glutamate</name>
        <dbReference type="ChEBI" id="CHEBI:83900"/>
    </ligand>
</feature>
<organism evidence="12 13">
    <name type="scientific">Cryomorpha ignava</name>
    <dbReference type="NCBI Taxonomy" id="101383"/>
    <lineage>
        <taxon>Bacteria</taxon>
        <taxon>Pseudomonadati</taxon>
        <taxon>Bacteroidota</taxon>
        <taxon>Flavobacteriia</taxon>
        <taxon>Flavobacteriales</taxon>
        <taxon>Cryomorphaceae</taxon>
        <taxon>Cryomorpha</taxon>
    </lineage>
</organism>
<dbReference type="PANTHER" id="PTHR23135:SF4">
    <property type="entry name" value="UDP-N-ACETYLMURAMOYL-L-ALANYL-D-GLUTAMATE--2,6-DIAMINOPIMELATE LIGASE MURE HOMOLOG, CHLOROPLASTIC"/>
    <property type="match status" value="1"/>
</dbReference>
<feature type="binding site" evidence="7">
    <location>
        <position position="457"/>
    </location>
    <ligand>
        <name>meso-2,6-diaminopimelate</name>
        <dbReference type="ChEBI" id="CHEBI:57791"/>
    </ligand>
</feature>
<dbReference type="InterPro" id="IPR004101">
    <property type="entry name" value="Mur_ligase_C"/>
</dbReference>
<evidence type="ECO:0000259" key="11">
    <source>
        <dbReference type="Pfam" id="PF08245"/>
    </source>
</evidence>
<comment type="catalytic activity">
    <reaction evidence="7">
        <text>UDP-N-acetyl-alpha-D-muramoyl-L-alanyl-D-glutamate + meso-2,6-diaminopimelate + ATP = UDP-N-acetyl-alpha-D-muramoyl-L-alanyl-gamma-D-glutamyl-meso-2,6-diaminopimelate + ADP + phosphate + H(+)</text>
        <dbReference type="Rhea" id="RHEA:23676"/>
        <dbReference type="ChEBI" id="CHEBI:15378"/>
        <dbReference type="ChEBI" id="CHEBI:30616"/>
        <dbReference type="ChEBI" id="CHEBI:43474"/>
        <dbReference type="ChEBI" id="CHEBI:57791"/>
        <dbReference type="ChEBI" id="CHEBI:83900"/>
        <dbReference type="ChEBI" id="CHEBI:83905"/>
        <dbReference type="ChEBI" id="CHEBI:456216"/>
        <dbReference type="EC" id="6.3.2.13"/>
    </reaction>
</comment>
<dbReference type="NCBIfam" id="TIGR01085">
    <property type="entry name" value="murE"/>
    <property type="match status" value="1"/>
</dbReference>
<dbReference type="EC" id="6.3.2.13" evidence="7"/>
<dbReference type="InterPro" id="IPR036565">
    <property type="entry name" value="Mur-like_cat_sf"/>
</dbReference>
<dbReference type="Gene3D" id="3.40.1390.10">
    <property type="entry name" value="MurE/MurF, N-terminal domain"/>
    <property type="match status" value="1"/>
</dbReference>
<evidence type="ECO:0000259" key="9">
    <source>
        <dbReference type="Pfam" id="PF01225"/>
    </source>
</evidence>
<comment type="caution">
    <text evidence="12">The sequence shown here is derived from an EMBL/GenBank/DDBJ whole genome shotgun (WGS) entry which is preliminary data.</text>
</comment>
<evidence type="ECO:0000259" key="10">
    <source>
        <dbReference type="Pfam" id="PF02875"/>
    </source>
</evidence>
<keyword evidence="7" id="KW-0547">Nucleotide-binding</keyword>
<sequence>MKLLQDILYQVSIKEVVGSTNIEVESIVFDSRKATKSSLFIAIKGALSNGHEFIDQAIANDAVAVICEELPESKSPDITYVLVSDSHEALGIMASNFYDNPSEKLKLIGITGTNGKTTTSTMLYDLLRLLGNKVGLISTVENKIDNEIVPATHTTPDAVSFNQLLVQMVESGCTYCFMEVSSHALHQHRVTGAKFSGAVYTNLSHDHLDYHKTFDAYIAAKKMLFDMLPKEAFALVNLDDRQGETMLQNCKAGIQRTYALKSMADFKVKVIENQFGGLHVNIDGLDLYAKMVGRFNAYNLLSAYATGVLLGFEKLDVLTALSSINPVAGRFQYVISPDKVTAIIDYAHTPDALKNVLKTVEDIRTKNEEVITVVGCGGNRDATKRPEMARIACKFSDRVIFTSDNPRNEDPEAIIEDMIKGVEPQDFRKTNTIVNRKEAIKMACSIARSGDIILIAGKGHEKYQEIKGERLPFDDLAIVNDTFKLLNH</sequence>
<feature type="binding site" evidence="7">
    <location>
        <position position="461"/>
    </location>
    <ligand>
        <name>meso-2,6-diaminopimelate</name>
        <dbReference type="ChEBI" id="CHEBI:57791"/>
    </ligand>
</feature>
<dbReference type="Gene3D" id="3.90.190.20">
    <property type="entry name" value="Mur ligase, C-terminal domain"/>
    <property type="match status" value="1"/>
</dbReference>
<dbReference type="HAMAP" id="MF_00208">
    <property type="entry name" value="MurE"/>
    <property type="match status" value="1"/>
</dbReference>
<dbReference type="SUPFAM" id="SSF63418">
    <property type="entry name" value="MurE/MurF N-terminal domain"/>
    <property type="match status" value="1"/>
</dbReference>
<dbReference type="Pfam" id="PF02875">
    <property type="entry name" value="Mur_ligase_C"/>
    <property type="match status" value="1"/>
</dbReference>
<dbReference type="SUPFAM" id="SSF53623">
    <property type="entry name" value="MurD-like peptide ligases, catalytic domain"/>
    <property type="match status" value="1"/>
</dbReference>
<evidence type="ECO:0000256" key="8">
    <source>
        <dbReference type="RuleBase" id="RU004135"/>
    </source>
</evidence>
<evidence type="ECO:0000256" key="1">
    <source>
        <dbReference type="ARBA" id="ARBA00005898"/>
    </source>
</evidence>
<dbReference type="Proteomes" id="UP000486602">
    <property type="component" value="Unassembled WGS sequence"/>
</dbReference>
<proteinExistence type="inferred from homology"/>
<evidence type="ECO:0000256" key="2">
    <source>
        <dbReference type="ARBA" id="ARBA00022618"/>
    </source>
</evidence>
<evidence type="ECO:0000313" key="13">
    <source>
        <dbReference type="Proteomes" id="UP000486602"/>
    </source>
</evidence>
<keyword evidence="13" id="KW-1185">Reference proteome</keyword>
<dbReference type="PANTHER" id="PTHR23135">
    <property type="entry name" value="MUR LIGASE FAMILY MEMBER"/>
    <property type="match status" value="1"/>
</dbReference>
<dbReference type="GO" id="GO:0051301">
    <property type="term" value="P:cell division"/>
    <property type="evidence" value="ECO:0007669"/>
    <property type="project" value="UniProtKB-KW"/>
</dbReference>
<keyword evidence="4 7" id="KW-0573">Peptidoglycan synthesis</keyword>
<dbReference type="AlphaFoldDB" id="A0A7K3WMU0"/>
<feature type="binding site" evidence="7">
    <location>
        <position position="380"/>
    </location>
    <ligand>
        <name>meso-2,6-diaminopimelate</name>
        <dbReference type="ChEBI" id="CHEBI:57791"/>
    </ligand>
</feature>
<dbReference type="GO" id="GO:0008360">
    <property type="term" value="P:regulation of cell shape"/>
    <property type="evidence" value="ECO:0007669"/>
    <property type="project" value="UniProtKB-KW"/>
</dbReference>
<comment type="pathway">
    <text evidence="7 8">Cell wall biogenesis; peptidoglycan biosynthesis.</text>
</comment>
<dbReference type="UniPathway" id="UPA00219"/>
<keyword evidence="7" id="KW-0067">ATP-binding</keyword>
<dbReference type="InterPro" id="IPR000713">
    <property type="entry name" value="Mur_ligase_N"/>
</dbReference>
<keyword evidence="6 7" id="KW-0961">Cell wall biogenesis/degradation</keyword>
<dbReference type="Pfam" id="PF08245">
    <property type="entry name" value="Mur_ligase_M"/>
    <property type="match status" value="1"/>
</dbReference>
<dbReference type="EMBL" id="JAAGVY010000007">
    <property type="protein sequence ID" value="NEN22973.1"/>
    <property type="molecule type" value="Genomic_DNA"/>
</dbReference>
<gene>
    <name evidence="7" type="primary">murE</name>
    <name evidence="12" type="ORF">G3O08_05600</name>
</gene>
<evidence type="ECO:0000256" key="7">
    <source>
        <dbReference type="HAMAP-Rule" id="MF_00208"/>
    </source>
</evidence>
<comment type="caution">
    <text evidence="7">Lacks conserved residue(s) required for the propagation of feature annotation.</text>
</comment>
<comment type="similarity">
    <text evidence="1 7">Belongs to the MurCDEF family. MurE subfamily.</text>
</comment>